<feature type="transmembrane region" description="Helical" evidence="6">
    <location>
        <begin position="721"/>
        <end position="745"/>
    </location>
</feature>
<feature type="domain" description="MacB-like periplasmic core" evidence="8">
    <location>
        <begin position="20"/>
        <end position="247"/>
    </location>
</feature>
<evidence type="ECO:0000256" key="5">
    <source>
        <dbReference type="ARBA" id="ARBA00023136"/>
    </source>
</evidence>
<keyword evidence="5 6" id="KW-0472">Membrane</keyword>
<feature type="domain" description="ABC3 transporter permease C-terminal" evidence="7">
    <location>
        <begin position="294"/>
        <end position="410"/>
    </location>
</feature>
<dbReference type="Pfam" id="PF12704">
    <property type="entry name" value="MacB_PCD"/>
    <property type="match status" value="2"/>
</dbReference>
<proteinExistence type="predicted"/>
<dbReference type="Proteomes" id="UP000193804">
    <property type="component" value="Unassembled WGS sequence"/>
</dbReference>
<feature type="transmembrane region" description="Helical" evidence="6">
    <location>
        <begin position="21"/>
        <end position="41"/>
    </location>
</feature>
<feature type="domain" description="ABC3 transporter permease C-terminal" evidence="7">
    <location>
        <begin position="680"/>
        <end position="792"/>
    </location>
</feature>
<dbReference type="InterPro" id="IPR003838">
    <property type="entry name" value="ABC3_permease_C"/>
</dbReference>
<reference evidence="10" key="1">
    <citation type="submission" date="2017-04" db="EMBL/GenBank/DDBJ databases">
        <authorList>
            <person name="Varghese N."/>
            <person name="Submissions S."/>
        </authorList>
    </citation>
    <scope>NUCLEOTIDE SEQUENCE [LARGE SCALE GENOMIC DNA]</scope>
    <source>
        <strain evidence="10">DSM 4125</strain>
    </source>
</reference>
<evidence type="ECO:0000313" key="9">
    <source>
        <dbReference type="EMBL" id="SMG08124.1"/>
    </source>
</evidence>
<protein>
    <submittedName>
        <fullName evidence="9">ABC-type antimicrobial peptide transport system, permease component</fullName>
    </submittedName>
</protein>
<dbReference type="GO" id="GO:0005886">
    <property type="term" value="C:plasma membrane"/>
    <property type="evidence" value="ECO:0007669"/>
    <property type="project" value="UniProtKB-SubCell"/>
</dbReference>
<sequence>MLKNHLKIAFRNIRKFGLRSFIHVIGLSIGIAACFVVYNLVSYEYSFDTHQEDRDRIYRITSVTGNGQEEWPNPGAPIPLVEAVRNELSAAEEVVPIFSAYRFLVESADETENFGISTKVVFADEKYFSLFEYNWLAGSPSSALDQPNTVVLTNSVAKKYFGEQPLNEILGNELVYTDSLRVVVTGVVEDVKQKTDLIFTDFISYETLLSNKEIRARRNVDDWGSVSSNAQLFVKLGADQKEKAEHELLAIKEKYVESDGNWTTNFEFESFEDLHFSDTFSGNSADRSTLNGLIIIGFFILFIACINFINLETAQAKLRSKEVGVRKTLGSSRKQLITQFLVETYVIILLAIIGAALLSQLATSYFQEVLPADFKFDYWNINNALFLIVLSIVVLLLSGFYPSMILSGYSPIKAMKDKSIGHRKSNFQYFLRKNLIVFQFGSSIAFIIVVLAINSQIDFLLNRNIGFNKEAVLHISTPFQGTLDKTKLLKNELEAIAGVEKVSLSSDMMISGSLWTSTVEHDLNGAPEEVSMQFKTADTSYLSLYEVPILAGRNYTLDQSEIVINEAAVEKLGLESAHAALGKQVEYDSMYLSVVGVIPNIHTQSMHQAIRPMMLGYDERNLFTVNTKLAPNVDLKASVDAMQQAFKKIYPNETRKFQFLDETVEQFYTSEVRLRKVLLFATVIAILISCLGLFGLASFTIAQRTKEISIRKVMGASLSNILVLISKEYVVLIGLAFLLAVYPAWYFISNWLNDFQFRIEMPLGIYFISGIIAFVLSISIVSLHTWKAANRNPAKVLKDE</sequence>
<evidence type="ECO:0000259" key="8">
    <source>
        <dbReference type="Pfam" id="PF12704"/>
    </source>
</evidence>
<feature type="transmembrane region" description="Helical" evidence="6">
    <location>
        <begin position="336"/>
        <end position="358"/>
    </location>
</feature>
<evidence type="ECO:0000313" key="10">
    <source>
        <dbReference type="Proteomes" id="UP000193804"/>
    </source>
</evidence>
<organism evidence="9 10">
    <name type="scientific">Marivirga sericea</name>
    <dbReference type="NCBI Taxonomy" id="1028"/>
    <lineage>
        <taxon>Bacteria</taxon>
        <taxon>Pseudomonadati</taxon>
        <taxon>Bacteroidota</taxon>
        <taxon>Cytophagia</taxon>
        <taxon>Cytophagales</taxon>
        <taxon>Marivirgaceae</taxon>
        <taxon>Marivirga</taxon>
    </lineage>
</organism>
<keyword evidence="2" id="KW-1003">Cell membrane</keyword>
<keyword evidence="10" id="KW-1185">Reference proteome</keyword>
<evidence type="ECO:0000256" key="1">
    <source>
        <dbReference type="ARBA" id="ARBA00004651"/>
    </source>
</evidence>
<evidence type="ECO:0000256" key="2">
    <source>
        <dbReference type="ARBA" id="ARBA00022475"/>
    </source>
</evidence>
<dbReference type="RefSeq" id="WP_085515136.1">
    <property type="nucleotide sequence ID" value="NZ_FXAW01000001.1"/>
</dbReference>
<keyword evidence="3 6" id="KW-0812">Transmembrane</keyword>
<dbReference type="PANTHER" id="PTHR30572:SF18">
    <property type="entry name" value="ABC-TYPE MACROLIDE FAMILY EXPORT SYSTEM PERMEASE COMPONENT 2"/>
    <property type="match status" value="1"/>
</dbReference>
<name>A0A1X7I1C6_9BACT</name>
<dbReference type="OrthoDB" id="5933722at2"/>
<feature type="transmembrane region" description="Helical" evidence="6">
    <location>
        <begin position="290"/>
        <end position="311"/>
    </location>
</feature>
<dbReference type="PROSITE" id="PS51257">
    <property type="entry name" value="PROKAR_LIPOPROTEIN"/>
    <property type="match status" value="1"/>
</dbReference>
<gene>
    <name evidence="9" type="ORF">SAMN05661096_00111</name>
</gene>
<evidence type="ECO:0000256" key="4">
    <source>
        <dbReference type="ARBA" id="ARBA00022989"/>
    </source>
</evidence>
<feature type="transmembrane region" description="Helical" evidence="6">
    <location>
        <begin position="677"/>
        <end position="701"/>
    </location>
</feature>
<dbReference type="InterPro" id="IPR025857">
    <property type="entry name" value="MacB_PCD"/>
</dbReference>
<comment type="subcellular location">
    <subcellularLocation>
        <location evidence="1">Cell membrane</location>
        <topology evidence="1">Multi-pass membrane protein</topology>
    </subcellularLocation>
</comment>
<feature type="transmembrane region" description="Helical" evidence="6">
    <location>
        <begin position="384"/>
        <end position="409"/>
    </location>
</feature>
<evidence type="ECO:0000256" key="3">
    <source>
        <dbReference type="ARBA" id="ARBA00022692"/>
    </source>
</evidence>
<dbReference type="EMBL" id="FXAW01000001">
    <property type="protein sequence ID" value="SMG08124.1"/>
    <property type="molecule type" value="Genomic_DNA"/>
</dbReference>
<accession>A0A1X7I1C6</accession>
<keyword evidence="4 6" id="KW-1133">Transmembrane helix</keyword>
<feature type="transmembrane region" description="Helical" evidence="6">
    <location>
        <begin position="430"/>
        <end position="453"/>
    </location>
</feature>
<dbReference type="STRING" id="1028.SAMN05661096_00111"/>
<evidence type="ECO:0000259" key="7">
    <source>
        <dbReference type="Pfam" id="PF02687"/>
    </source>
</evidence>
<dbReference type="GO" id="GO:0022857">
    <property type="term" value="F:transmembrane transporter activity"/>
    <property type="evidence" value="ECO:0007669"/>
    <property type="project" value="TreeGrafter"/>
</dbReference>
<dbReference type="Pfam" id="PF02687">
    <property type="entry name" value="FtsX"/>
    <property type="match status" value="2"/>
</dbReference>
<feature type="transmembrane region" description="Helical" evidence="6">
    <location>
        <begin position="765"/>
        <end position="786"/>
    </location>
</feature>
<feature type="domain" description="MacB-like periplasmic core" evidence="8">
    <location>
        <begin position="444"/>
        <end position="644"/>
    </location>
</feature>
<dbReference type="PANTHER" id="PTHR30572">
    <property type="entry name" value="MEMBRANE COMPONENT OF TRANSPORTER-RELATED"/>
    <property type="match status" value="1"/>
</dbReference>
<dbReference type="AlphaFoldDB" id="A0A1X7I1C6"/>
<dbReference type="InterPro" id="IPR050250">
    <property type="entry name" value="Macrolide_Exporter_MacB"/>
</dbReference>
<evidence type="ECO:0000256" key="6">
    <source>
        <dbReference type="SAM" id="Phobius"/>
    </source>
</evidence>